<dbReference type="NCBIfam" id="TIGR04183">
    <property type="entry name" value="Por_Secre_tail"/>
    <property type="match status" value="1"/>
</dbReference>
<feature type="active site" description="Charge relay system" evidence="5">
    <location>
        <position position="146"/>
    </location>
</feature>
<dbReference type="InterPro" id="IPR015500">
    <property type="entry name" value="Peptidase_S8_subtilisin-rel"/>
</dbReference>
<evidence type="ECO:0000256" key="3">
    <source>
        <dbReference type="ARBA" id="ARBA00022801"/>
    </source>
</evidence>
<dbReference type="InterPro" id="IPR026444">
    <property type="entry name" value="Secre_tail"/>
</dbReference>
<dbReference type="Gene3D" id="3.40.50.200">
    <property type="entry name" value="Peptidase S8/S53 domain"/>
    <property type="match status" value="1"/>
</dbReference>
<dbReference type="SUPFAM" id="SSF49299">
    <property type="entry name" value="PKD domain"/>
    <property type="match status" value="1"/>
</dbReference>
<dbReference type="KEGG" id="fpf:DCC35_04820"/>
<dbReference type="EMBL" id="CP028923">
    <property type="protein sequence ID" value="QCK14119.1"/>
    <property type="molecule type" value="Genomic_DNA"/>
</dbReference>
<feature type="active site" description="Charge relay system" evidence="5">
    <location>
        <position position="215"/>
    </location>
</feature>
<protein>
    <recommendedName>
        <fullName evidence="6">PKD domain-containing protein</fullName>
    </recommendedName>
</protein>
<dbReference type="InterPro" id="IPR000209">
    <property type="entry name" value="Peptidase_S8/S53_dom"/>
</dbReference>
<dbReference type="RefSeq" id="WP_137089712.1">
    <property type="nucleotide sequence ID" value="NZ_CP028923.1"/>
</dbReference>
<dbReference type="Gene3D" id="2.60.40.10">
    <property type="entry name" value="Immunoglobulins"/>
    <property type="match status" value="1"/>
</dbReference>
<feature type="domain" description="PKD" evidence="6">
    <location>
        <begin position="1017"/>
        <end position="1061"/>
    </location>
</feature>
<organism evidence="7 8">
    <name type="scientific">Mangrovivirga cuniculi</name>
    <dbReference type="NCBI Taxonomy" id="2715131"/>
    <lineage>
        <taxon>Bacteria</taxon>
        <taxon>Pseudomonadati</taxon>
        <taxon>Bacteroidota</taxon>
        <taxon>Cytophagia</taxon>
        <taxon>Cytophagales</taxon>
        <taxon>Mangrovivirgaceae</taxon>
        <taxon>Mangrovivirga</taxon>
    </lineage>
</organism>
<dbReference type="SUPFAM" id="SSF52743">
    <property type="entry name" value="Subtilisin-like"/>
    <property type="match status" value="1"/>
</dbReference>
<reference evidence="7 8" key="1">
    <citation type="submission" date="2018-04" db="EMBL/GenBank/DDBJ databases">
        <title>Complete genome uncultured novel isolate.</title>
        <authorList>
            <person name="Merlino G."/>
        </authorList>
    </citation>
    <scope>NUCLEOTIDE SEQUENCE [LARGE SCALE GENOMIC DNA]</scope>
    <source>
        <strain evidence="8">R1DC9</strain>
    </source>
</reference>
<dbReference type="InterPro" id="IPR013783">
    <property type="entry name" value="Ig-like_fold"/>
</dbReference>
<dbReference type="OrthoDB" id="9813435at2"/>
<dbReference type="Proteomes" id="UP000298616">
    <property type="component" value="Chromosome"/>
</dbReference>
<evidence type="ECO:0000256" key="1">
    <source>
        <dbReference type="ARBA" id="ARBA00011073"/>
    </source>
</evidence>
<dbReference type="Pfam" id="PF18962">
    <property type="entry name" value="Por_Secre_tail"/>
    <property type="match status" value="1"/>
</dbReference>
<dbReference type="InterPro" id="IPR035986">
    <property type="entry name" value="PKD_dom_sf"/>
</dbReference>
<dbReference type="Pfam" id="PF00082">
    <property type="entry name" value="Peptidase_S8"/>
    <property type="match status" value="1"/>
</dbReference>
<accession>A0A4D7JCP4</accession>
<comment type="similarity">
    <text evidence="1 5">Belongs to the peptidase S8 family.</text>
</comment>
<evidence type="ECO:0000256" key="2">
    <source>
        <dbReference type="ARBA" id="ARBA00022670"/>
    </source>
</evidence>
<dbReference type="AlphaFoldDB" id="A0A4D7JCP4"/>
<dbReference type="GO" id="GO:0006508">
    <property type="term" value="P:proteolysis"/>
    <property type="evidence" value="ECO:0007669"/>
    <property type="project" value="UniProtKB-KW"/>
</dbReference>
<dbReference type="PROSITE" id="PS50093">
    <property type="entry name" value="PKD"/>
    <property type="match status" value="1"/>
</dbReference>
<sequence length="1157" mass="127110">MKKPLLLILFICFTTVLFAQKRYVIKTKNYVPPVELESAIKSKITDNVKLLPFRSITPLSVKRSKKTLVDELHYITKPENLTEKQFLNKLIEIDAIEIVEEDIVYEVYDEPNDPQTSLQYYLDLIRAYDAWDISKSSSDVVIGIVDGGIDIDHEDLAPKLSTNDDEIPENGIDDDNDGYVDNYLGWDFAGPDTLQFDYPGDGDVGITRDIPGANHGNLVAGAAAAATNNSIGIAGVGYNANLLITKHSYDNQAADDRSVYFTLAGVLYMIEQGADIVNMSFGGPGRSDIWQNVIDFGVENGVLFVAAAGNSGIEREEYPAAYDGVFAVASSDINDNKSSFSNFGYYVDIIAPGSTIFSTSFGNEYKTTDGTSFSAPIVAGAAALIKGRYPDYTPKQIAELLRVSADTSIYSNVASRFKDKLGYGRLDIFNALTLRSPALTFENIQIRNEKTGQVAKAGDTAVVYGTIKNSLWETTNATKIELSTQSFFVEVLESEIYPGVIDSTTNLNTEDIPFKIAINSNIPNDTEVSFKVTFTDGSYKDFRYITLLLNPTYLNIQRNLVSTTASAKGRIGFDDPLSNAEKGIGFLYDDRNLLFEMGLILTANDSISNNVRGSGASIDDDFNVVERINERIPGLSSTEELFGAFDDSNSDKPLDVQVNYRTMVWNEEPNDKYIIFEYEIENQSQNNYDDLFVGLYADWDISELAGPPDRAGYYSGGNINFGYVHNLKEADSIYAAIQTLTGDFNYWAIDNDSDVPNNPWGVYDDFTDEEKIESMTSGIGRGQAGTNPDGRDVSHTVSIGPVAVDAGQSVKVAFAVHAGDSLRDVIESAQAAYSMYNQTLNAPVPSVDTIYACYNDNATLIANGANRYNWYNSFTGGEPFLTNTDRIVLNNIKNDTILYVSNAEQSYESVRAAAVVEVVGKPDIQLSKASATICEGDSITLSAQPGNEYQWSNGSTERSITVKQAGIYTVNVSNSQFGCTGTVGEVEISLKPKPTSLFSSNVDEVSIFDQDPIQFTDQSTDAVTWFYNFGDGTISTEQNPTHIFDESGTFNVSLTVTADNGCQDVSVIPLIVTSVDDELQNNILVYPNPSRNGVWKIANLPHDAFSVRVIDLQGKFISELKVNNNSINIDGRLWSDGMYIIEVVTPEETAKYKLVKH</sequence>
<evidence type="ECO:0000313" key="7">
    <source>
        <dbReference type="EMBL" id="QCK14119.1"/>
    </source>
</evidence>
<dbReference type="InterPro" id="IPR050131">
    <property type="entry name" value="Peptidase_S8_subtilisin-like"/>
</dbReference>
<evidence type="ECO:0000313" key="8">
    <source>
        <dbReference type="Proteomes" id="UP000298616"/>
    </source>
</evidence>
<keyword evidence="2 5" id="KW-0645">Protease</keyword>
<gene>
    <name evidence="7" type="ORF">DCC35_04820</name>
</gene>
<keyword evidence="3 5" id="KW-0378">Hydrolase</keyword>
<dbReference type="InterPro" id="IPR036852">
    <property type="entry name" value="Peptidase_S8/S53_dom_sf"/>
</dbReference>
<evidence type="ECO:0000259" key="6">
    <source>
        <dbReference type="PROSITE" id="PS50093"/>
    </source>
</evidence>
<feature type="active site" description="Charge relay system" evidence="5">
    <location>
        <position position="372"/>
    </location>
</feature>
<dbReference type="InterPro" id="IPR000601">
    <property type="entry name" value="PKD_dom"/>
</dbReference>
<dbReference type="PROSITE" id="PS00138">
    <property type="entry name" value="SUBTILASE_SER"/>
    <property type="match status" value="1"/>
</dbReference>
<dbReference type="PRINTS" id="PR00723">
    <property type="entry name" value="SUBTILISIN"/>
</dbReference>
<dbReference type="Pfam" id="PF18911">
    <property type="entry name" value="PKD_4"/>
    <property type="match status" value="1"/>
</dbReference>
<dbReference type="PANTHER" id="PTHR43806:SF11">
    <property type="entry name" value="CEREVISIN-RELATED"/>
    <property type="match status" value="1"/>
</dbReference>
<dbReference type="PROSITE" id="PS51892">
    <property type="entry name" value="SUBTILASE"/>
    <property type="match status" value="1"/>
</dbReference>
<dbReference type="InterPro" id="IPR023828">
    <property type="entry name" value="Peptidase_S8_Ser-AS"/>
</dbReference>
<keyword evidence="4 5" id="KW-0720">Serine protease</keyword>
<dbReference type="PANTHER" id="PTHR43806">
    <property type="entry name" value="PEPTIDASE S8"/>
    <property type="match status" value="1"/>
</dbReference>
<proteinExistence type="inferred from homology"/>
<dbReference type="GO" id="GO:0004252">
    <property type="term" value="F:serine-type endopeptidase activity"/>
    <property type="evidence" value="ECO:0007669"/>
    <property type="project" value="UniProtKB-UniRule"/>
</dbReference>
<evidence type="ECO:0000256" key="4">
    <source>
        <dbReference type="ARBA" id="ARBA00022825"/>
    </source>
</evidence>
<evidence type="ECO:0000256" key="5">
    <source>
        <dbReference type="PROSITE-ProRule" id="PRU01240"/>
    </source>
</evidence>
<keyword evidence="8" id="KW-1185">Reference proteome</keyword>
<dbReference type="CDD" id="cd00146">
    <property type="entry name" value="PKD"/>
    <property type="match status" value="1"/>
</dbReference>
<dbReference type="SMART" id="SM00089">
    <property type="entry name" value="PKD"/>
    <property type="match status" value="1"/>
</dbReference>
<name>A0A4D7JCP4_9BACT</name>
<dbReference type="InterPro" id="IPR022409">
    <property type="entry name" value="PKD/Chitinase_dom"/>
</dbReference>